<dbReference type="InterPro" id="IPR037066">
    <property type="entry name" value="Plug_dom_sf"/>
</dbReference>
<keyword evidence="8 15" id="KW-0675">Receptor</keyword>
<dbReference type="Pfam" id="PF13715">
    <property type="entry name" value="CarbopepD_reg_2"/>
    <property type="match status" value="1"/>
</dbReference>
<dbReference type="PROSITE" id="PS52016">
    <property type="entry name" value="TONB_DEPENDENT_REC_3"/>
    <property type="match status" value="1"/>
</dbReference>
<evidence type="ECO:0000256" key="2">
    <source>
        <dbReference type="ARBA" id="ARBA00022448"/>
    </source>
</evidence>
<feature type="domain" description="TonB-dependent receptor plug" evidence="14">
    <location>
        <begin position="286"/>
        <end position="378"/>
    </location>
</feature>
<evidence type="ECO:0000259" key="13">
    <source>
        <dbReference type="Pfam" id="PF00593"/>
    </source>
</evidence>
<name>A0ABQ5MN58_9FLAO</name>
<sequence length="944" mass="107356">MNKVLYIATLFLLLTSLAFAQEQETISITFSNESLESSLSKIETKTGLNFYYQEDWISNYSDLKINKSYSNKTLDFILEDVLIETNLNFFITDGKIILSQNIRIHNDLANNFFGLEEDNVLNDTTNNIAPIFYKEYSDGTLDADSLDLLTQEKKKAIVKDRIVTQNELKFIGKETEKNAERFFTLKGVIKNNKTGEPIPNVAVRTKDNKYSAVSNIDGRYSIKLPVGLNSLELSSIGFNFVEQQIIMYNDGTVNFDLVESVTELGEVVVSSKQNQIIKETVTGVTSIDVKSIKTIPMVLGERDIIKAAVTMPGIKTVGEGAQGFNVRGGKSDQNLVLLDNAVVYNPFHFFGFFSAINPYTIGSANIYKGSIPIEYGGRLSSVFDIKTKDGDIDKFEGEAGIGPVTSNVKISTPIIKDKSSLMVGARATYSGWILRSLDEEDLKNSDANFYDLLVNYTHKFNEKNTVKATGYYSRDKFNLSPDSLYTYSNSLASVEWKHIFTDKHNLTTHLSNSQYKYSIDYENNPGSNFDYGFDINETQLKLVFNYYLNKQHDLKYGVSSKLYNLNPGYLDPTDGTSQLESINVDKEKALESAIFVGDEFKLSDKISLNAGLRYTVFNAIGPASQFTYEDGLPKNESTALEELQYDNGDFYKTYSGLEYRISGRYSFTDDFSIKAGFDTNYQYIHLLSTNTTQSPTDTWKLSDLNIEPQKGQQVSVGLFKNFKNEMYQLSLEGYYKRMDNVLDYKVGAEMLLNETIEREIIPAKGKAYGVEFLLKKTKGDFTGWLGYTYSRAYLRTDSQFNDEMVNNNDYYPANFDKPHDVSIVANYKLTKRYSFSANFVYQTGRPITYPVGSYQYGNSEYTLYSDRNQFRIPDYYRLDIGVNIEGNHKIKKFAHSFWNFSIYNVLGRNNPYSIYFVTEDGEVKAYKTSIFSIPVPTLTYNFKF</sequence>
<dbReference type="Gene3D" id="2.60.40.1120">
    <property type="entry name" value="Carboxypeptidase-like, regulatory domain"/>
    <property type="match status" value="1"/>
</dbReference>
<organism evidence="15 16">
    <name type="scientific">Neptunitalea lumnitzerae</name>
    <dbReference type="NCBI Taxonomy" id="2965509"/>
    <lineage>
        <taxon>Bacteria</taxon>
        <taxon>Pseudomonadati</taxon>
        <taxon>Bacteroidota</taxon>
        <taxon>Flavobacteriia</taxon>
        <taxon>Flavobacteriales</taxon>
        <taxon>Flavobacteriaceae</taxon>
        <taxon>Neptunitalea</taxon>
    </lineage>
</organism>
<dbReference type="InterPro" id="IPR039426">
    <property type="entry name" value="TonB-dep_rcpt-like"/>
</dbReference>
<evidence type="ECO:0000256" key="12">
    <source>
        <dbReference type="SAM" id="SignalP"/>
    </source>
</evidence>
<evidence type="ECO:0000256" key="8">
    <source>
        <dbReference type="ARBA" id="ARBA00023170"/>
    </source>
</evidence>
<keyword evidence="3 10" id="KW-1134">Transmembrane beta strand</keyword>
<evidence type="ECO:0000256" key="7">
    <source>
        <dbReference type="ARBA" id="ARBA00023136"/>
    </source>
</evidence>
<reference evidence="15" key="1">
    <citation type="submission" date="2022-07" db="EMBL/GenBank/DDBJ databases">
        <title>Taxonomy of Novel Oxalotrophic and Methylotrophic Bacteria.</title>
        <authorList>
            <person name="Sahin N."/>
            <person name="Tani A."/>
        </authorList>
    </citation>
    <scope>NUCLEOTIDE SEQUENCE</scope>
    <source>
        <strain evidence="15">Y10</strain>
    </source>
</reference>
<dbReference type="PANTHER" id="PTHR30069:SF29">
    <property type="entry name" value="HEMOGLOBIN AND HEMOGLOBIN-HAPTOGLOBIN-BINDING PROTEIN 1-RELATED"/>
    <property type="match status" value="1"/>
</dbReference>
<dbReference type="Pfam" id="PF00593">
    <property type="entry name" value="TonB_dep_Rec_b-barrel"/>
    <property type="match status" value="1"/>
</dbReference>
<dbReference type="SUPFAM" id="SSF56935">
    <property type="entry name" value="Porins"/>
    <property type="match status" value="1"/>
</dbReference>
<comment type="subcellular location">
    <subcellularLocation>
        <location evidence="1 10">Cell outer membrane</location>
        <topology evidence="1 10">Multi-pass membrane protein</topology>
    </subcellularLocation>
</comment>
<dbReference type="InterPro" id="IPR000531">
    <property type="entry name" value="Beta-barrel_TonB"/>
</dbReference>
<protein>
    <submittedName>
        <fullName evidence="15">TonB-dependent receptor</fullName>
    </submittedName>
</protein>
<dbReference type="InterPro" id="IPR036942">
    <property type="entry name" value="Beta-barrel_TonB_sf"/>
</dbReference>
<keyword evidence="2 10" id="KW-0813">Transport</keyword>
<evidence type="ECO:0000256" key="1">
    <source>
        <dbReference type="ARBA" id="ARBA00004571"/>
    </source>
</evidence>
<dbReference type="SUPFAM" id="SSF49464">
    <property type="entry name" value="Carboxypeptidase regulatory domain-like"/>
    <property type="match status" value="1"/>
</dbReference>
<comment type="similarity">
    <text evidence="10 11">Belongs to the TonB-dependent receptor family.</text>
</comment>
<evidence type="ECO:0000256" key="5">
    <source>
        <dbReference type="ARBA" id="ARBA00022729"/>
    </source>
</evidence>
<evidence type="ECO:0000256" key="3">
    <source>
        <dbReference type="ARBA" id="ARBA00022452"/>
    </source>
</evidence>
<keyword evidence="6 11" id="KW-0798">TonB box</keyword>
<feature type="chain" id="PRO_5047360951" evidence="12">
    <location>
        <begin position="21"/>
        <end position="944"/>
    </location>
</feature>
<keyword evidence="7 10" id="KW-0472">Membrane</keyword>
<keyword evidence="16" id="KW-1185">Reference proteome</keyword>
<gene>
    <name evidence="15" type="ORF">Y10_29230</name>
</gene>
<dbReference type="InterPro" id="IPR012910">
    <property type="entry name" value="Plug_dom"/>
</dbReference>
<dbReference type="InterPro" id="IPR008969">
    <property type="entry name" value="CarboxyPept-like_regulatory"/>
</dbReference>
<comment type="caution">
    <text evidence="15">The sequence shown here is derived from an EMBL/GenBank/DDBJ whole genome shotgun (WGS) entry which is preliminary data.</text>
</comment>
<evidence type="ECO:0000256" key="9">
    <source>
        <dbReference type="ARBA" id="ARBA00023237"/>
    </source>
</evidence>
<evidence type="ECO:0000259" key="14">
    <source>
        <dbReference type="Pfam" id="PF07715"/>
    </source>
</evidence>
<proteinExistence type="inferred from homology"/>
<keyword evidence="5 12" id="KW-0732">Signal</keyword>
<accession>A0ABQ5MN58</accession>
<evidence type="ECO:0000256" key="4">
    <source>
        <dbReference type="ARBA" id="ARBA00022692"/>
    </source>
</evidence>
<evidence type="ECO:0000313" key="16">
    <source>
        <dbReference type="Proteomes" id="UP001143543"/>
    </source>
</evidence>
<feature type="signal peptide" evidence="12">
    <location>
        <begin position="1"/>
        <end position="20"/>
    </location>
</feature>
<dbReference type="Proteomes" id="UP001143543">
    <property type="component" value="Unassembled WGS sequence"/>
</dbReference>
<evidence type="ECO:0000256" key="6">
    <source>
        <dbReference type="ARBA" id="ARBA00023077"/>
    </source>
</evidence>
<dbReference type="RefSeq" id="WP_281766181.1">
    <property type="nucleotide sequence ID" value="NZ_BRVO01000003.1"/>
</dbReference>
<evidence type="ECO:0000256" key="11">
    <source>
        <dbReference type="RuleBase" id="RU003357"/>
    </source>
</evidence>
<dbReference type="PANTHER" id="PTHR30069">
    <property type="entry name" value="TONB-DEPENDENT OUTER MEMBRANE RECEPTOR"/>
    <property type="match status" value="1"/>
</dbReference>
<dbReference type="Pfam" id="PF07715">
    <property type="entry name" value="Plug"/>
    <property type="match status" value="1"/>
</dbReference>
<keyword evidence="4 10" id="KW-0812">Transmembrane</keyword>
<feature type="domain" description="TonB-dependent receptor-like beta-barrel" evidence="13">
    <location>
        <begin position="448"/>
        <end position="904"/>
    </location>
</feature>
<evidence type="ECO:0000313" key="15">
    <source>
        <dbReference type="EMBL" id="GLB50555.1"/>
    </source>
</evidence>
<evidence type="ECO:0000256" key="10">
    <source>
        <dbReference type="PROSITE-ProRule" id="PRU01360"/>
    </source>
</evidence>
<dbReference type="Gene3D" id="2.40.170.20">
    <property type="entry name" value="TonB-dependent receptor, beta-barrel domain"/>
    <property type="match status" value="1"/>
</dbReference>
<keyword evidence="9 10" id="KW-0998">Cell outer membrane</keyword>
<dbReference type="EMBL" id="BRVO01000003">
    <property type="protein sequence ID" value="GLB50555.1"/>
    <property type="molecule type" value="Genomic_DNA"/>
</dbReference>
<dbReference type="Gene3D" id="2.170.130.10">
    <property type="entry name" value="TonB-dependent receptor, plug domain"/>
    <property type="match status" value="1"/>
</dbReference>